<dbReference type="InterPro" id="IPR017972">
    <property type="entry name" value="Cyt_P450_CS"/>
</dbReference>
<dbReference type="GO" id="GO:0016705">
    <property type="term" value="F:oxidoreductase activity, acting on paired donors, with incorporation or reduction of molecular oxygen"/>
    <property type="evidence" value="ECO:0007669"/>
    <property type="project" value="InterPro"/>
</dbReference>
<dbReference type="eggNOG" id="KOG0156">
    <property type="taxonomic scope" value="Eukaryota"/>
</dbReference>
<dbReference type="InterPro" id="IPR002401">
    <property type="entry name" value="Cyt_P450_E_grp-I"/>
</dbReference>
<dbReference type="PANTHER" id="PTHR47944">
    <property type="entry name" value="CYTOCHROME P450 98A9"/>
    <property type="match status" value="1"/>
</dbReference>
<evidence type="ECO:0000256" key="2">
    <source>
        <dbReference type="ARBA" id="ARBA00010617"/>
    </source>
</evidence>
<dbReference type="FunFam" id="1.10.630.10:FF:000126">
    <property type="entry name" value="Predicted protein"/>
    <property type="match status" value="1"/>
</dbReference>
<evidence type="ECO:0000313" key="11">
    <source>
        <dbReference type="Proteomes" id="UP000030645"/>
    </source>
</evidence>
<comment type="similarity">
    <text evidence="2 9">Belongs to the cytochrome P450 family.</text>
</comment>
<dbReference type="AlphaFoldDB" id="W9QK13"/>
<evidence type="ECO:0000313" key="10">
    <source>
        <dbReference type="EMBL" id="EXB38960.1"/>
    </source>
</evidence>
<dbReference type="EMBL" id="KE343704">
    <property type="protein sequence ID" value="EXB38960.1"/>
    <property type="molecule type" value="Genomic_DNA"/>
</dbReference>
<keyword evidence="11" id="KW-1185">Reference proteome</keyword>
<sequence length="336" mass="38379">MVLGKKYFSESESSEKSSTSTSVKLEEFQEIVDELFLLNGVLNIGDWIPWLGFLDLQGYEKRMKALKKRLDRFRAHVLDEHMAKRKAMKDFEAKDMVDLLLELVDNPDLEVKLTYDNVKGFIQDLIAAGTDSSASTVEWAMSELLKQPNLMDKATEELDRVIGKTRWVSEKDIAQLPFLEAVIKETLRKHPVAVLLAPHLAIEDCNVNGYYIRKGTPVFVNAWSIARDPSVWDAPEEFRPERFLGKDKDFDIKGQRFEMLPFGSGRRMCPGYSLGMKMVSSTLANLLHGFSWKLGGSYQRNEDLDMDEAYGLATIRKFPLVAVMEPRLPVHLYDAF</sequence>
<dbReference type="InterPro" id="IPR036396">
    <property type="entry name" value="Cyt_P450_sf"/>
</dbReference>
<evidence type="ECO:0000256" key="1">
    <source>
        <dbReference type="ARBA" id="ARBA00001971"/>
    </source>
</evidence>
<dbReference type="PANTHER" id="PTHR47944:SF5">
    <property type="entry name" value="CYTOCHROME P450 71A1-LIKE"/>
    <property type="match status" value="1"/>
</dbReference>
<feature type="binding site" description="axial binding residue" evidence="8">
    <location>
        <position position="269"/>
    </location>
    <ligand>
        <name>heme</name>
        <dbReference type="ChEBI" id="CHEBI:30413"/>
    </ligand>
    <ligandPart>
        <name>Fe</name>
        <dbReference type="ChEBI" id="CHEBI:18248"/>
    </ligandPart>
</feature>
<dbReference type="GO" id="GO:0005506">
    <property type="term" value="F:iron ion binding"/>
    <property type="evidence" value="ECO:0007669"/>
    <property type="project" value="InterPro"/>
</dbReference>
<dbReference type="Proteomes" id="UP000030645">
    <property type="component" value="Unassembled WGS sequence"/>
</dbReference>
<dbReference type="GO" id="GO:0004497">
    <property type="term" value="F:monooxygenase activity"/>
    <property type="evidence" value="ECO:0007669"/>
    <property type="project" value="UniProtKB-KW"/>
</dbReference>
<dbReference type="Pfam" id="PF00067">
    <property type="entry name" value="p450"/>
    <property type="match status" value="1"/>
</dbReference>
<dbReference type="GO" id="GO:0020037">
    <property type="term" value="F:heme binding"/>
    <property type="evidence" value="ECO:0007669"/>
    <property type="project" value="InterPro"/>
</dbReference>
<dbReference type="SMR" id="W9QK13"/>
<reference evidence="11" key="1">
    <citation type="submission" date="2013-01" db="EMBL/GenBank/DDBJ databases">
        <title>Draft Genome Sequence of a Mulberry Tree, Morus notabilis C.K. Schneid.</title>
        <authorList>
            <person name="He N."/>
            <person name="Zhao S."/>
        </authorList>
    </citation>
    <scope>NUCLEOTIDE SEQUENCE</scope>
</reference>
<keyword evidence="6 8" id="KW-0408">Iron</keyword>
<proteinExistence type="inferred from homology"/>
<comment type="cofactor">
    <cofactor evidence="1 8">
        <name>heme</name>
        <dbReference type="ChEBI" id="CHEBI:30413"/>
    </cofactor>
</comment>
<protein>
    <submittedName>
        <fullName evidence="10">Flavonoid 3',5'-hydroxylase</fullName>
    </submittedName>
</protein>
<evidence type="ECO:0000256" key="6">
    <source>
        <dbReference type="ARBA" id="ARBA00023004"/>
    </source>
</evidence>
<accession>W9QK13</accession>
<dbReference type="SUPFAM" id="SSF48264">
    <property type="entry name" value="Cytochrome P450"/>
    <property type="match status" value="1"/>
</dbReference>
<keyword evidence="3 8" id="KW-0349">Heme</keyword>
<keyword evidence="4 8" id="KW-0479">Metal-binding</keyword>
<name>W9QK13_9ROSA</name>
<evidence type="ECO:0000256" key="8">
    <source>
        <dbReference type="PIRSR" id="PIRSR602401-1"/>
    </source>
</evidence>
<evidence type="ECO:0000256" key="5">
    <source>
        <dbReference type="ARBA" id="ARBA00023002"/>
    </source>
</evidence>
<dbReference type="PRINTS" id="PR00463">
    <property type="entry name" value="EP450I"/>
</dbReference>
<organism evidence="10 11">
    <name type="scientific">Morus notabilis</name>
    <dbReference type="NCBI Taxonomy" id="981085"/>
    <lineage>
        <taxon>Eukaryota</taxon>
        <taxon>Viridiplantae</taxon>
        <taxon>Streptophyta</taxon>
        <taxon>Embryophyta</taxon>
        <taxon>Tracheophyta</taxon>
        <taxon>Spermatophyta</taxon>
        <taxon>Magnoliopsida</taxon>
        <taxon>eudicotyledons</taxon>
        <taxon>Gunneridae</taxon>
        <taxon>Pentapetalae</taxon>
        <taxon>rosids</taxon>
        <taxon>fabids</taxon>
        <taxon>Rosales</taxon>
        <taxon>Moraceae</taxon>
        <taxon>Moreae</taxon>
        <taxon>Morus</taxon>
    </lineage>
</organism>
<gene>
    <name evidence="10" type="ORF">L484_027395</name>
</gene>
<dbReference type="InterPro" id="IPR001128">
    <property type="entry name" value="Cyt_P450"/>
</dbReference>
<keyword evidence="5 9" id="KW-0560">Oxidoreductase</keyword>
<evidence type="ECO:0000256" key="9">
    <source>
        <dbReference type="RuleBase" id="RU000461"/>
    </source>
</evidence>
<dbReference type="CDD" id="cd20618">
    <property type="entry name" value="CYP71_clan"/>
    <property type="match status" value="1"/>
</dbReference>
<dbReference type="Gene3D" id="1.10.630.10">
    <property type="entry name" value="Cytochrome P450"/>
    <property type="match status" value="1"/>
</dbReference>
<evidence type="ECO:0000256" key="3">
    <source>
        <dbReference type="ARBA" id="ARBA00022617"/>
    </source>
</evidence>
<evidence type="ECO:0000256" key="4">
    <source>
        <dbReference type="ARBA" id="ARBA00022723"/>
    </source>
</evidence>
<dbReference type="PROSITE" id="PS00086">
    <property type="entry name" value="CYTOCHROME_P450"/>
    <property type="match status" value="1"/>
</dbReference>
<dbReference type="STRING" id="981085.W9QK13"/>
<dbReference type="PRINTS" id="PR00385">
    <property type="entry name" value="P450"/>
</dbReference>
<keyword evidence="7 9" id="KW-0503">Monooxygenase</keyword>
<evidence type="ECO:0000256" key="7">
    <source>
        <dbReference type="ARBA" id="ARBA00023033"/>
    </source>
</evidence>